<proteinExistence type="predicted"/>
<dbReference type="PANTHER" id="PTHR47591:SF13">
    <property type="entry name" value="OS02G0293900 PROTEIN"/>
    <property type="match status" value="1"/>
</dbReference>
<evidence type="ECO:0008006" key="4">
    <source>
        <dbReference type="Google" id="ProtNLM"/>
    </source>
</evidence>
<reference evidence="2 3" key="1">
    <citation type="submission" date="2018-10" db="EMBL/GenBank/DDBJ databases">
        <title>A high-quality apple genome assembly.</title>
        <authorList>
            <person name="Hu J."/>
        </authorList>
    </citation>
    <scope>NUCLEOTIDE SEQUENCE [LARGE SCALE GENOMIC DNA]</scope>
    <source>
        <strain evidence="3">cv. HFTH1</strain>
        <tissue evidence="2">Young leaf</tissue>
    </source>
</reference>
<keyword evidence="3" id="KW-1185">Reference proteome</keyword>
<feature type="compositionally biased region" description="Low complexity" evidence="1">
    <location>
        <begin position="135"/>
        <end position="167"/>
    </location>
</feature>
<feature type="compositionally biased region" description="Polar residues" evidence="1">
    <location>
        <begin position="1"/>
        <end position="32"/>
    </location>
</feature>
<gene>
    <name evidence="2" type="ORF">DVH24_018394</name>
</gene>
<protein>
    <recommendedName>
        <fullName evidence="4">C2H2-type domain-containing protein</fullName>
    </recommendedName>
</protein>
<organism evidence="2 3">
    <name type="scientific">Malus domestica</name>
    <name type="common">Apple</name>
    <name type="synonym">Pyrus malus</name>
    <dbReference type="NCBI Taxonomy" id="3750"/>
    <lineage>
        <taxon>Eukaryota</taxon>
        <taxon>Viridiplantae</taxon>
        <taxon>Streptophyta</taxon>
        <taxon>Embryophyta</taxon>
        <taxon>Tracheophyta</taxon>
        <taxon>Spermatophyta</taxon>
        <taxon>Magnoliopsida</taxon>
        <taxon>eudicotyledons</taxon>
        <taxon>Gunneridae</taxon>
        <taxon>Pentapetalae</taxon>
        <taxon>rosids</taxon>
        <taxon>fabids</taxon>
        <taxon>Rosales</taxon>
        <taxon>Rosaceae</taxon>
        <taxon>Amygdaloideae</taxon>
        <taxon>Maleae</taxon>
        <taxon>Malus</taxon>
    </lineage>
</organism>
<feature type="compositionally biased region" description="Basic residues" evidence="1">
    <location>
        <begin position="124"/>
        <end position="134"/>
    </location>
</feature>
<dbReference type="EMBL" id="RDQH01000328">
    <property type="protein sequence ID" value="RXI06352.1"/>
    <property type="molecule type" value="Genomic_DNA"/>
</dbReference>
<evidence type="ECO:0000256" key="1">
    <source>
        <dbReference type="SAM" id="MobiDB-lite"/>
    </source>
</evidence>
<name>A0A498KL40_MALDO</name>
<feature type="region of interest" description="Disordered" evidence="1">
    <location>
        <begin position="192"/>
        <end position="217"/>
    </location>
</feature>
<feature type="region of interest" description="Disordered" evidence="1">
    <location>
        <begin position="1"/>
        <end position="174"/>
    </location>
</feature>
<dbReference type="Proteomes" id="UP000290289">
    <property type="component" value="Chromosome 2"/>
</dbReference>
<accession>A0A498KL40</accession>
<feature type="compositionally biased region" description="Polar residues" evidence="1">
    <location>
        <begin position="94"/>
        <end position="104"/>
    </location>
</feature>
<feature type="compositionally biased region" description="Low complexity" evidence="1">
    <location>
        <begin position="111"/>
        <end position="123"/>
    </location>
</feature>
<dbReference type="STRING" id="3750.A0A498KL40"/>
<evidence type="ECO:0000313" key="2">
    <source>
        <dbReference type="EMBL" id="RXI06352.1"/>
    </source>
</evidence>
<sequence length="319" mass="31288">MTNPKDTTTATNQGSSAEGQQPRNENISSNVTVAAPTAPPSPPAPTPAPPSTGQVNVGSGGFGGFVVGGSSGSLPVRTPPTSGQFNVGGGSATGGPSLTPSTPNRGLPGRASPSPGRGTSTPRRGARSGGRRTPGRGSPSGEKSPPSGRGSPSFLGRGSSSAPPSAAGNITQIGGSSFAPVSVEISLGGGLAAAGSTAAGGQPGKRKAEVNVPEGVTPTCPVCKRSDFSSWKALFGHLRSHPERGYRGAFPPPGHQQEEASNAAANVIRGFDLNEAVDVEEDNEGGGGFDLNMPAAEDDHGVPDDNVDGGDGGGAAAEA</sequence>
<feature type="compositionally biased region" description="Gly residues" evidence="1">
    <location>
        <begin position="309"/>
        <end position="319"/>
    </location>
</feature>
<feature type="compositionally biased region" description="Gly residues" evidence="1">
    <location>
        <begin position="58"/>
        <end position="71"/>
    </location>
</feature>
<evidence type="ECO:0000313" key="3">
    <source>
        <dbReference type="Proteomes" id="UP000290289"/>
    </source>
</evidence>
<comment type="caution">
    <text evidence="2">The sequence shown here is derived from an EMBL/GenBank/DDBJ whole genome shotgun (WGS) entry which is preliminary data.</text>
</comment>
<dbReference type="AlphaFoldDB" id="A0A498KL40"/>
<dbReference type="PANTHER" id="PTHR47591">
    <property type="entry name" value="ZINC FINGER PROTEIN ZAT2-RELATED"/>
    <property type="match status" value="1"/>
</dbReference>
<feature type="compositionally biased region" description="Pro residues" evidence="1">
    <location>
        <begin position="37"/>
        <end position="50"/>
    </location>
</feature>
<feature type="region of interest" description="Disordered" evidence="1">
    <location>
        <begin position="278"/>
        <end position="319"/>
    </location>
</feature>